<evidence type="ECO:0000313" key="18">
    <source>
        <dbReference type="Proteomes" id="UP001318040"/>
    </source>
</evidence>
<dbReference type="RefSeq" id="XP_032820542.1">
    <property type="nucleotide sequence ID" value="XM_032964651.1"/>
</dbReference>
<dbReference type="InterPro" id="IPR000734">
    <property type="entry name" value="TAG_lipase"/>
</dbReference>
<dbReference type="GO" id="GO:0005615">
    <property type="term" value="C:extracellular space"/>
    <property type="evidence" value="ECO:0007669"/>
    <property type="project" value="TreeGrafter"/>
</dbReference>
<evidence type="ECO:0000256" key="1">
    <source>
        <dbReference type="ARBA" id="ARBA00004613"/>
    </source>
</evidence>
<dbReference type="GO" id="GO:0016042">
    <property type="term" value="P:lipid catabolic process"/>
    <property type="evidence" value="ECO:0007669"/>
    <property type="project" value="UniProtKB-KW"/>
</dbReference>
<dbReference type="SUPFAM" id="SSF53474">
    <property type="entry name" value="alpha/beta-Hydrolases"/>
    <property type="match status" value="1"/>
</dbReference>
<evidence type="ECO:0000256" key="2">
    <source>
        <dbReference type="ARBA" id="ARBA00010701"/>
    </source>
</evidence>
<keyword evidence="6" id="KW-0442">Lipid degradation</keyword>
<keyword evidence="3" id="KW-0964">Secreted</keyword>
<accession>A0AAJ7TMD5</accession>
<evidence type="ECO:0000256" key="9">
    <source>
        <dbReference type="ARBA" id="ARBA00023180"/>
    </source>
</evidence>
<keyword evidence="8" id="KW-1015">Disulfide bond</keyword>
<feature type="domain" description="Lipase" evidence="17">
    <location>
        <begin position="144"/>
        <end position="410"/>
    </location>
</feature>
<comment type="similarity">
    <text evidence="2 14">Belongs to the AB hydrolase superfamily. Lipase family.</text>
</comment>
<feature type="compositionally biased region" description="Pro residues" evidence="15">
    <location>
        <begin position="38"/>
        <end position="65"/>
    </location>
</feature>
<dbReference type="KEGG" id="pmrn:116948191"/>
<keyword evidence="4 16" id="KW-0732">Signal</keyword>
<dbReference type="AlphaFoldDB" id="A0AAJ7TMD5"/>
<evidence type="ECO:0000256" key="5">
    <source>
        <dbReference type="ARBA" id="ARBA00022801"/>
    </source>
</evidence>
<dbReference type="InterPro" id="IPR013818">
    <property type="entry name" value="Lipase"/>
</dbReference>
<dbReference type="PANTHER" id="PTHR11610">
    <property type="entry name" value="LIPASE"/>
    <property type="match status" value="1"/>
</dbReference>
<evidence type="ECO:0000256" key="3">
    <source>
        <dbReference type="ARBA" id="ARBA00022525"/>
    </source>
</evidence>
<dbReference type="InterPro" id="IPR029058">
    <property type="entry name" value="AB_hydrolase_fold"/>
</dbReference>
<evidence type="ECO:0000256" key="6">
    <source>
        <dbReference type="ARBA" id="ARBA00022963"/>
    </source>
</evidence>
<evidence type="ECO:0000256" key="14">
    <source>
        <dbReference type="RuleBase" id="RU004262"/>
    </source>
</evidence>
<protein>
    <recommendedName>
        <fullName evidence="10">Phospholipase A1 member A</fullName>
    </recommendedName>
</protein>
<sequence>MRGTSGLPGLVALLGWAAVIFYPGESLTETPTSNPVSASPPPPSPPPTAPPPTPPTPPPPTPPVYPGVNSTPGSDPPCADFKPSSLSELLFGGTELDVRFLLFPPRGSHRHPLCALPLRVVVGEGGEHEEEDEETMRLIDPGATTFVLIHGYSVGGVEPRPIWLDEMVSELLGATPDPPGTNIIAVDWNHGATNWYPLAVRKTREAGRIIANMITTLTVQRGVHAERVHLVGVSLGAHVAGFTGSYFSGRIAKITALDPAGPKFSQADPEERLDPSDAAFVDVVHTDGDKFGIRRTLGHVDFYVNGGEDQPGCPKTTLTGGFTEDMESPVICDHMRAVRLWLSSLRSPCELRAFPCDSAAALAAGRCLECRTERTASCPRLGLHSADGVCAVSESESIVLHMNTAKAPPYCVTYYLAQVESRDPVVRGSLFVRLHANRSVTEEVAVVPTSRNFMEGRSAMRLLFVEGLPGPLVAVTFRFRGPSFRRLFVSYRLHIARLVLSPWPIHNGERYCTYNVSVQDGAPALAPLEPCNLQR</sequence>
<dbReference type="CDD" id="cd00707">
    <property type="entry name" value="Pancreat_lipase_like"/>
    <property type="match status" value="1"/>
</dbReference>
<reference evidence="19" key="1">
    <citation type="submission" date="2025-08" db="UniProtKB">
        <authorList>
            <consortium name="RefSeq"/>
        </authorList>
    </citation>
    <scope>IDENTIFICATION</scope>
    <source>
        <tissue evidence="19">Sperm</tissue>
    </source>
</reference>
<evidence type="ECO:0000313" key="19">
    <source>
        <dbReference type="RefSeq" id="XP_032820542.1"/>
    </source>
</evidence>
<comment type="subcellular location">
    <subcellularLocation>
        <location evidence="1">Secreted</location>
    </subcellularLocation>
</comment>
<feature type="signal peptide" evidence="16">
    <location>
        <begin position="1"/>
        <end position="28"/>
    </location>
</feature>
<proteinExistence type="inferred from homology"/>
<keyword evidence="5" id="KW-0378">Hydrolase</keyword>
<organism evidence="18 19">
    <name type="scientific">Petromyzon marinus</name>
    <name type="common">Sea lamprey</name>
    <dbReference type="NCBI Taxonomy" id="7757"/>
    <lineage>
        <taxon>Eukaryota</taxon>
        <taxon>Metazoa</taxon>
        <taxon>Chordata</taxon>
        <taxon>Craniata</taxon>
        <taxon>Vertebrata</taxon>
        <taxon>Cyclostomata</taxon>
        <taxon>Hyperoartia</taxon>
        <taxon>Petromyzontiformes</taxon>
        <taxon>Petromyzontidae</taxon>
        <taxon>Petromyzon</taxon>
    </lineage>
</organism>
<gene>
    <name evidence="19" type="primary">LOC116948191</name>
</gene>
<dbReference type="PANTHER" id="PTHR11610:SF111">
    <property type="entry name" value="PHOSPHOLIPASE A1 MEMBER A"/>
    <property type="match status" value="1"/>
</dbReference>
<dbReference type="GeneID" id="116948191"/>
<evidence type="ECO:0000256" key="12">
    <source>
        <dbReference type="ARBA" id="ARBA00048646"/>
    </source>
</evidence>
<evidence type="ECO:0000256" key="16">
    <source>
        <dbReference type="SAM" id="SignalP"/>
    </source>
</evidence>
<dbReference type="GO" id="GO:0008970">
    <property type="term" value="F:phospholipase A1 activity"/>
    <property type="evidence" value="ECO:0007669"/>
    <property type="project" value="TreeGrafter"/>
</dbReference>
<evidence type="ECO:0000256" key="10">
    <source>
        <dbReference type="ARBA" id="ARBA00040696"/>
    </source>
</evidence>
<evidence type="ECO:0000256" key="4">
    <source>
        <dbReference type="ARBA" id="ARBA00022729"/>
    </source>
</evidence>
<name>A0AAJ7TMD5_PETMA</name>
<dbReference type="Proteomes" id="UP001318040">
    <property type="component" value="Chromosome 32"/>
</dbReference>
<comment type="catalytic activity">
    <reaction evidence="12">
        <text>1,2-di-(9Z)-octadecenoyl-sn-glycero-3-phospho-L-serine + H2O = 2-(9Z-octadecenoyl)-sn-glycero-3-phospho-L-serine + (9Z)-octadecenoate + H(+)</text>
        <dbReference type="Rhea" id="RHEA:40491"/>
        <dbReference type="ChEBI" id="CHEBI:15377"/>
        <dbReference type="ChEBI" id="CHEBI:15378"/>
        <dbReference type="ChEBI" id="CHEBI:30823"/>
        <dbReference type="ChEBI" id="CHEBI:74905"/>
        <dbReference type="ChEBI" id="CHEBI:77342"/>
    </reaction>
    <physiologicalReaction direction="left-to-right" evidence="12">
        <dbReference type="Rhea" id="RHEA:40492"/>
    </physiologicalReaction>
</comment>
<evidence type="ECO:0000256" key="11">
    <source>
        <dbReference type="ARBA" id="ARBA00048284"/>
    </source>
</evidence>
<dbReference type="Pfam" id="PF00151">
    <property type="entry name" value="Lipase"/>
    <property type="match status" value="1"/>
</dbReference>
<evidence type="ECO:0000256" key="7">
    <source>
        <dbReference type="ARBA" id="ARBA00023098"/>
    </source>
</evidence>
<feature type="chain" id="PRO_5042585003" description="Phospholipase A1 member A" evidence="16">
    <location>
        <begin position="29"/>
        <end position="535"/>
    </location>
</feature>
<dbReference type="PRINTS" id="PR00821">
    <property type="entry name" value="TAGLIPASE"/>
</dbReference>
<feature type="region of interest" description="Disordered" evidence="15">
    <location>
        <begin position="27"/>
        <end position="80"/>
    </location>
</feature>
<comment type="catalytic activity">
    <reaction evidence="13">
        <text>1-hexadecanoyl-2-(5Z,8Z,11Z,14Z-eicosatetraenoyl)-sn-glycero-3-phospho-L-serine + H2O = 2-(5Z,8Z,11Z,14Z)-eicosatetraenoyl-sn-glycero-3-phospho-L-serine + hexadecanoate + H(+)</text>
        <dbReference type="Rhea" id="RHEA:41187"/>
        <dbReference type="ChEBI" id="CHEBI:7896"/>
        <dbReference type="ChEBI" id="CHEBI:15377"/>
        <dbReference type="ChEBI" id="CHEBI:15378"/>
        <dbReference type="ChEBI" id="CHEBI:75032"/>
        <dbReference type="ChEBI" id="CHEBI:77830"/>
    </reaction>
    <physiologicalReaction direction="left-to-right" evidence="13">
        <dbReference type="Rhea" id="RHEA:41188"/>
    </physiologicalReaction>
</comment>
<keyword evidence="7" id="KW-0443">Lipid metabolism</keyword>
<keyword evidence="9" id="KW-0325">Glycoprotein</keyword>
<comment type="catalytic activity">
    <reaction evidence="11">
        <text>1-(9Z-octadecenoyl)-sn-glycero-3-phospho-L-serine + H2O = sn-glycero-3-phospho-L-serine + (9Z)-octadecenoate + H(+)</text>
        <dbReference type="Rhea" id="RHEA:40499"/>
        <dbReference type="ChEBI" id="CHEBI:15377"/>
        <dbReference type="ChEBI" id="CHEBI:15378"/>
        <dbReference type="ChEBI" id="CHEBI:30823"/>
        <dbReference type="ChEBI" id="CHEBI:64765"/>
        <dbReference type="ChEBI" id="CHEBI:74617"/>
    </reaction>
    <physiologicalReaction direction="left-to-right" evidence="11">
        <dbReference type="Rhea" id="RHEA:40500"/>
    </physiologicalReaction>
</comment>
<evidence type="ECO:0000256" key="8">
    <source>
        <dbReference type="ARBA" id="ARBA00023157"/>
    </source>
</evidence>
<evidence type="ECO:0000256" key="13">
    <source>
        <dbReference type="ARBA" id="ARBA00048700"/>
    </source>
</evidence>
<evidence type="ECO:0000256" key="15">
    <source>
        <dbReference type="SAM" id="MobiDB-lite"/>
    </source>
</evidence>
<evidence type="ECO:0000259" key="17">
    <source>
        <dbReference type="Pfam" id="PF00151"/>
    </source>
</evidence>
<dbReference type="Gene3D" id="3.40.50.1820">
    <property type="entry name" value="alpha/beta hydrolase"/>
    <property type="match status" value="1"/>
</dbReference>
<dbReference type="InterPro" id="IPR033906">
    <property type="entry name" value="Lipase_N"/>
</dbReference>
<keyword evidence="18" id="KW-1185">Reference proteome</keyword>